<evidence type="ECO:0000313" key="6">
    <source>
        <dbReference type="Proteomes" id="UP000539372"/>
    </source>
</evidence>
<dbReference type="EMBL" id="JABBNT010000002">
    <property type="protein sequence ID" value="NMM44161.1"/>
    <property type="molecule type" value="Genomic_DNA"/>
</dbReference>
<keyword evidence="2 3" id="KW-0802">TPR repeat</keyword>
<dbReference type="RefSeq" id="WP_169624465.1">
    <property type="nucleotide sequence ID" value="NZ_JABBNT010000002.1"/>
</dbReference>
<name>A0A7Y0E0D9_9PROT</name>
<dbReference type="PANTHER" id="PTHR44858">
    <property type="entry name" value="TETRATRICOPEPTIDE REPEAT PROTEIN 6"/>
    <property type="match status" value="1"/>
</dbReference>
<feature type="repeat" description="TPR" evidence="3">
    <location>
        <begin position="337"/>
        <end position="370"/>
    </location>
</feature>
<evidence type="ECO:0000256" key="4">
    <source>
        <dbReference type="SAM" id="MobiDB-lite"/>
    </source>
</evidence>
<reference evidence="5 6" key="1">
    <citation type="submission" date="2020-04" db="EMBL/GenBank/DDBJ databases">
        <title>Rhodospirillaceae bacterium KN72 isolated from deep sea.</title>
        <authorList>
            <person name="Zhang D.-C."/>
        </authorList>
    </citation>
    <scope>NUCLEOTIDE SEQUENCE [LARGE SCALE GENOMIC DNA]</scope>
    <source>
        <strain evidence="5 6">KN72</strain>
    </source>
</reference>
<keyword evidence="1" id="KW-0677">Repeat</keyword>
<dbReference type="SMART" id="SM00028">
    <property type="entry name" value="TPR"/>
    <property type="match status" value="9"/>
</dbReference>
<protein>
    <submittedName>
        <fullName evidence="5">Tetratricopeptide repeat protein</fullName>
    </submittedName>
</protein>
<evidence type="ECO:0000256" key="2">
    <source>
        <dbReference type="ARBA" id="ARBA00022803"/>
    </source>
</evidence>
<evidence type="ECO:0000313" key="5">
    <source>
        <dbReference type="EMBL" id="NMM44161.1"/>
    </source>
</evidence>
<accession>A0A7Y0E0D9</accession>
<dbReference type="SUPFAM" id="SSF48452">
    <property type="entry name" value="TPR-like"/>
    <property type="match status" value="1"/>
</dbReference>
<evidence type="ECO:0000256" key="1">
    <source>
        <dbReference type="ARBA" id="ARBA00022737"/>
    </source>
</evidence>
<dbReference type="PROSITE" id="PS50005">
    <property type="entry name" value="TPR"/>
    <property type="match status" value="5"/>
</dbReference>
<dbReference type="Pfam" id="PF13432">
    <property type="entry name" value="TPR_16"/>
    <property type="match status" value="3"/>
</dbReference>
<gene>
    <name evidence="5" type="ORF">HH303_06715</name>
</gene>
<feature type="repeat" description="TPR" evidence="3">
    <location>
        <begin position="165"/>
        <end position="198"/>
    </location>
</feature>
<evidence type="ECO:0000256" key="3">
    <source>
        <dbReference type="PROSITE-ProRule" id="PRU00339"/>
    </source>
</evidence>
<dbReference type="PANTHER" id="PTHR44858:SF1">
    <property type="entry name" value="UDP-N-ACETYLGLUCOSAMINE--PEPTIDE N-ACETYLGLUCOSAMINYLTRANSFERASE SPINDLY-RELATED"/>
    <property type="match status" value="1"/>
</dbReference>
<dbReference type="InterPro" id="IPR011990">
    <property type="entry name" value="TPR-like_helical_dom_sf"/>
</dbReference>
<feature type="repeat" description="TPR" evidence="3">
    <location>
        <begin position="97"/>
        <end position="130"/>
    </location>
</feature>
<dbReference type="Gene3D" id="1.25.40.10">
    <property type="entry name" value="Tetratricopeptide repeat domain"/>
    <property type="match status" value="3"/>
</dbReference>
<dbReference type="AlphaFoldDB" id="A0A7Y0E0D9"/>
<feature type="repeat" description="TPR" evidence="3">
    <location>
        <begin position="131"/>
        <end position="164"/>
    </location>
</feature>
<dbReference type="SUPFAM" id="SSF53756">
    <property type="entry name" value="UDP-Glycosyltransferase/glycogen phosphorylase"/>
    <property type="match status" value="1"/>
</dbReference>
<dbReference type="Pfam" id="PF13424">
    <property type="entry name" value="TPR_12"/>
    <property type="match status" value="1"/>
</dbReference>
<comment type="caution">
    <text evidence="5">The sequence shown here is derived from an EMBL/GenBank/DDBJ whole genome shotgun (WGS) entry which is preliminary data.</text>
</comment>
<proteinExistence type="predicted"/>
<feature type="region of interest" description="Disordered" evidence="4">
    <location>
        <begin position="689"/>
        <end position="712"/>
    </location>
</feature>
<dbReference type="Gene3D" id="3.40.50.2000">
    <property type="entry name" value="Glycogen Phosphorylase B"/>
    <property type="match status" value="1"/>
</dbReference>
<dbReference type="PROSITE" id="PS50293">
    <property type="entry name" value="TPR_REGION"/>
    <property type="match status" value="1"/>
</dbReference>
<dbReference type="Pfam" id="PF14559">
    <property type="entry name" value="TPR_19"/>
    <property type="match status" value="1"/>
</dbReference>
<dbReference type="InterPro" id="IPR019734">
    <property type="entry name" value="TPR_rpt"/>
</dbReference>
<keyword evidence="6" id="KW-1185">Reference proteome</keyword>
<sequence length="712" mass="78655">MNDTVNDTPEMADESAQHAIGDATQSVHADTRFREAVEALKAGKLQDAETKVRAILADTPEDALSIHLLGVIAHQAKRTDIGIDLVRKAIALQPETASFRNTLGFLLRVAKQPDAAIEELKKAIDVDPTYSEAYNNLGIAYADLGRLDEARSAYEQALKDREPIPEILNNLGNAYARMRNFDMAVAQYDAAIATRPNYAEAWSNRGDALFSKGKDHFADAAESYEKALEYAPGFVELWVKLGNCRQTENKLVEAEAAFRKALRIDPNHLRCLTAIAGVLERLGKLSAAASHMRQAVAVAPDDLAALKGLGHVTLKLGNAVEAKHVLERARALAPADPDTLYSYANCLLRMEQLQPAMDLYLRVRELQPNQARGTFAPAAVLLMDGQYEKGFAAYESRYAMSAFKPNVPNIRERLWDGSPLDGRRLLVHVEQGFGDTLQFCRYVPKLREKLGTGGTIQFLCEQELYRVMTTLDGVDELHHVRETDLKIVYDVQIPLLSLPHRFGTSVQTIPADIPYLSVPKDAQRKKPLPSSDGSVLKVGIVWTGRPTHADNLYRSIPFKELATLFDVDGVDFHSLQVGAGADEIQAATARPNVFSYAQDLKDFSDTAAIIAELDLVVTVDTAVCHLAGAMGKNVWTLIPYGGEWRWLRGREDTPWYPTMKLVRQRVLGDWGMVLDRVREGLAGVVDQRRATASDLVEPPPAPAKKAKSKKKS</sequence>
<organism evidence="5 6">
    <name type="scientific">Pacificispira spongiicola</name>
    <dbReference type="NCBI Taxonomy" id="2729598"/>
    <lineage>
        <taxon>Bacteria</taxon>
        <taxon>Pseudomonadati</taxon>
        <taxon>Pseudomonadota</taxon>
        <taxon>Alphaproteobacteria</taxon>
        <taxon>Rhodospirillales</taxon>
        <taxon>Rhodospirillaceae</taxon>
        <taxon>Pacificispira</taxon>
    </lineage>
</organism>
<dbReference type="Proteomes" id="UP000539372">
    <property type="component" value="Unassembled WGS sequence"/>
</dbReference>
<dbReference type="InterPro" id="IPR050498">
    <property type="entry name" value="Ycf3"/>
</dbReference>
<feature type="repeat" description="TPR" evidence="3">
    <location>
        <begin position="235"/>
        <end position="268"/>
    </location>
</feature>